<dbReference type="InterPro" id="IPR051219">
    <property type="entry name" value="Heterochromatin_chromo-domain"/>
</dbReference>
<proteinExistence type="predicted"/>
<dbReference type="InterPro" id="IPR023780">
    <property type="entry name" value="Chromo_domain"/>
</dbReference>
<feature type="compositionally biased region" description="Acidic residues" evidence="3">
    <location>
        <begin position="1190"/>
        <end position="1204"/>
    </location>
</feature>
<accession>A0AAV8ZQA9</accession>
<feature type="compositionally biased region" description="Low complexity" evidence="3">
    <location>
        <begin position="698"/>
        <end position="711"/>
    </location>
</feature>
<dbReference type="InterPro" id="IPR016197">
    <property type="entry name" value="Chromo-like_dom_sf"/>
</dbReference>
<feature type="region of interest" description="Disordered" evidence="3">
    <location>
        <begin position="679"/>
        <end position="723"/>
    </location>
</feature>
<evidence type="ECO:0000313" key="5">
    <source>
        <dbReference type="EMBL" id="KAJ8966970.1"/>
    </source>
</evidence>
<reference evidence="5" key="1">
    <citation type="journal article" date="2023" name="Insect Mol. Biol.">
        <title>Genome sequencing provides insights into the evolution of gene families encoding plant cell wall-degrading enzymes in longhorned beetles.</title>
        <authorList>
            <person name="Shin N.R."/>
            <person name="Okamura Y."/>
            <person name="Kirsch R."/>
            <person name="Pauchet Y."/>
        </authorList>
    </citation>
    <scope>NUCLEOTIDE SEQUENCE</scope>
    <source>
        <strain evidence="5">RBIC_L_NR</strain>
    </source>
</reference>
<dbReference type="PROSITE" id="PS50013">
    <property type="entry name" value="CHROMO_2"/>
    <property type="match status" value="1"/>
</dbReference>
<dbReference type="GO" id="GO:0005634">
    <property type="term" value="C:nucleus"/>
    <property type="evidence" value="ECO:0007669"/>
    <property type="project" value="UniProtKB-SubCell"/>
</dbReference>
<gene>
    <name evidence="5" type="ORF">NQ314_003193</name>
</gene>
<dbReference type="Gene3D" id="2.40.50.40">
    <property type="match status" value="1"/>
</dbReference>
<feature type="region of interest" description="Disordered" evidence="3">
    <location>
        <begin position="1"/>
        <end position="46"/>
    </location>
</feature>
<dbReference type="InterPro" id="IPR000953">
    <property type="entry name" value="Chromo/chromo_shadow_dom"/>
</dbReference>
<dbReference type="Proteomes" id="UP001162156">
    <property type="component" value="Unassembled WGS sequence"/>
</dbReference>
<feature type="region of interest" description="Disordered" evidence="3">
    <location>
        <begin position="1185"/>
        <end position="1217"/>
    </location>
</feature>
<comment type="caution">
    <text evidence="5">The sequence shown here is derived from an EMBL/GenBank/DDBJ whole genome shotgun (WGS) entry which is preliminary data.</text>
</comment>
<dbReference type="PANTHER" id="PTHR22812">
    <property type="entry name" value="CHROMOBOX PROTEIN"/>
    <property type="match status" value="1"/>
</dbReference>
<feature type="region of interest" description="Disordered" evidence="3">
    <location>
        <begin position="62"/>
        <end position="89"/>
    </location>
</feature>
<sequence length="1360" mass="149536">MDEKTDVSSEEQLPQNSVQLLTPDAVESNAGNATEADVIPTDSTGTESLISISTDKTVSTDTHTATLTSTETTTKPPIETSISETSTSDILPPADTFISSDALSVADALTSVDDLQSAEELTSASLKASADANAIANKVSSIDAVESSPIVCRLEEELKRLHEGDPVEELKHTVNLPLTKEPAVEKTVREEHPLATAEPVIKPVVPQQAVKLPITKPVAKPAVEQIANELDPVEMFASEEVSKDPFLIKICGSCHEVFHYVEDFQEHKSGKCKGKTSLLPVCEGESKPQVWGFTLWKNRQNKFIKDGDTVPSSWVIYQKWCKLPQTDKDAWITAGQTLQFCSKISTAKVTEFKTKPPPQLKQVEKDPLALDGFAESNKENSIVSNTVADNKPTASDMIKRTIVKPVRLNNDVTILPSNKDFESSGSEYVPEKKGPKEMYFSTSEDTDSDNDELPVLQNQPIQTVIRSKHKQTTFCAVWPETMCGRSGNDLASAFIQILGLIITSHPEIEEIFTWSDSCVPQNRNSLISIAVTDFLHRHPNLKTITMKYSLPGHSCIQVVDNLLSRIEKCLRVQDVWSPILFLRLLKKVDRKHPFNGDANSNKALRTVRSTEKREYVVERIVAKRFNPKRKTWEYQIKWENFSSEENTWEPISNLNHCKQMVEEFEEQLKKLKAEKAKQQAAGNLAKGRGRTIKGQGLSTPSSSSFSSDSTPGRPQRTSKQKALNQVKAWCGNISDADEGSAKRPFEDVDSDDSFEKKMKYEDYSEDDSDVEMKPKTPLRKIVPKPPTVQLIKNGVGRVHPLPQNVLIPDANGVVRINQKQLPSLSTGVYIMSKTAGIIKLDSTTSKVATSGGQTIVKVAPKIGQTQIKIVKKDGTTTTTKQIIQMTPNKSANVPTKIYKPVITKTKKPPEVTPKPAVTKIVIKPKEEVKKPNPPPPLDDDSDDGIEEIPFPVDLPLPVPDSPPRDFTLDPFTGKIAGQEYPEPEPEPVVVKTDIEDSSPENIVKLAAAEITEDDLKNECEEAPMETDDIDTQEDEEIPVFKKTASIASITRSPVTTPSGVRVTMASTLRRNESSILNKALNSSTILRKTLINTAPQPKVQQRILNKTFAPRSHNVTSVFKSVSRNPTVVRTRPVAPRPRFNIASPSNIIKSQHEVSPRNVMTILRYLQFPEVPKSLTPAIATNVSSLDTPEIEPVAEPEPEPEPPVETPAASVDASENTMTTDISSFTLADNENPIFITGDDGTVYQVAGQNEHGQTILLTQGADGQQQCLLVTNEVAESMETSPEEPQADISMPEIDASVTEPLSVKTDVDSSDQVVAQVVRAEPPSPGGTHKVVVMLPDGNLMVTQVSPEEYASLELE</sequence>
<evidence type="ECO:0000313" key="6">
    <source>
        <dbReference type="Proteomes" id="UP001162156"/>
    </source>
</evidence>
<evidence type="ECO:0000256" key="3">
    <source>
        <dbReference type="SAM" id="MobiDB-lite"/>
    </source>
</evidence>
<dbReference type="Pfam" id="PF00385">
    <property type="entry name" value="Chromo"/>
    <property type="match status" value="1"/>
</dbReference>
<dbReference type="SUPFAM" id="SSF54160">
    <property type="entry name" value="Chromo domain-like"/>
    <property type="match status" value="1"/>
</dbReference>
<feature type="compositionally biased region" description="Low complexity" evidence="3">
    <location>
        <begin position="62"/>
        <end position="88"/>
    </location>
</feature>
<organism evidence="5 6">
    <name type="scientific">Rhamnusium bicolor</name>
    <dbReference type="NCBI Taxonomy" id="1586634"/>
    <lineage>
        <taxon>Eukaryota</taxon>
        <taxon>Metazoa</taxon>
        <taxon>Ecdysozoa</taxon>
        <taxon>Arthropoda</taxon>
        <taxon>Hexapoda</taxon>
        <taxon>Insecta</taxon>
        <taxon>Pterygota</taxon>
        <taxon>Neoptera</taxon>
        <taxon>Endopterygota</taxon>
        <taxon>Coleoptera</taxon>
        <taxon>Polyphaga</taxon>
        <taxon>Cucujiformia</taxon>
        <taxon>Chrysomeloidea</taxon>
        <taxon>Cerambycidae</taxon>
        <taxon>Lepturinae</taxon>
        <taxon>Rhagiini</taxon>
        <taxon>Rhamnusium</taxon>
    </lineage>
</organism>
<feature type="region of interest" description="Disordered" evidence="3">
    <location>
        <begin position="924"/>
        <end position="943"/>
    </location>
</feature>
<dbReference type="SMART" id="SM00298">
    <property type="entry name" value="CHROMO"/>
    <property type="match status" value="1"/>
</dbReference>
<dbReference type="PROSITE" id="PS00598">
    <property type="entry name" value="CHROMO_1"/>
    <property type="match status" value="1"/>
</dbReference>
<comment type="subcellular location">
    <subcellularLocation>
        <location evidence="1">Nucleus</location>
    </subcellularLocation>
</comment>
<feature type="region of interest" description="Disordered" evidence="3">
    <location>
        <begin position="761"/>
        <end position="781"/>
    </location>
</feature>
<evidence type="ECO:0000256" key="1">
    <source>
        <dbReference type="ARBA" id="ARBA00004123"/>
    </source>
</evidence>
<protein>
    <recommendedName>
        <fullName evidence="4">Chromo domain-containing protein</fullName>
    </recommendedName>
</protein>
<evidence type="ECO:0000259" key="4">
    <source>
        <dbReference type="PROSITE" id="PS50013"/>
    </source>
</evidence>
<keyword evidence="6" id="KW-1185">Reference proteome</keyword>
<name>A0AAV8ZQA9_9CUCU</name>
<dbReference type="GO" id="GO:0005694">
    <property type="term" value="C:chromosome"/>
    <property type="evidence" value="ECO:0007669"/>
    <property type="project" value="UniProtKB-ARBA"/>
</dbReference>
<dbReference type="EMBL" id="JANEYF010000911">
    <property type="protein sequence ID" value="KAJ8966970.1"/>
    <property type="molecule type" value="Genomic_DNA"/>
</dbReference>
<feature type="compositionally biased region" description="Polar residues" evidence="3">
    <location>
        <begin position="10"/>
        <end position="20"/>
    </location>
</feature>
<dbReference type="InterPro" id="IPR023779">
    <property type="entry name" value="Chromodomain_CS"/>
</dbReference>
<keyword evidence="2" id="KW-0539">Nucleus</keyword>
<evidence type="ECO:0000256" key="2">
    <source>
        <dbReference type="ARBA" id="ARBA00023242"/>
    </source>
</evidence>
<dbReference type="CDD" id="cd18640">
    <property type="entry name" value="CD_Chro-like"/>
    <property type="match status" value="1"/>
</dbReference>
<feature type="domain" description="Chromo" evidence="4">
    <location>
        <begin position="615"/>
        <end position="676"/>
    </location>
</feature>